<gene>
    <name evidence="1" type="ORF">C7B45_03900</name>
</gene>
<dbReference type="AlphaFoldDB" id="A0A2T2WLX8"/>
<evidence type="ECO:0000313" key="1">
    <source>
        <dbReference type="EMBL" id="PSR23245.1"/>
    </source>
</evidence>
<protein>
    <submittedName>
        <fullName evidence="1">Uncharacterized protein</fullName>
    </submittedName>
</protein>
<dbReference type="EMBL" id="PXYV01000007">
    <property type="protein sequence ID" value="PSR23245.1"/>
    <property type="molecule type" value="Genomic_DNA"/>
</dbReference>
<reference evidence="1 2" key="1">
    <citation type="journal article" date="2014" name="BMC Genomics">
        <title>Comparison of environmental and isolate Sulfobacillus genomes reveals diverse carbon, sulfur, nitrogen, and hydrogen metabolisms.</title>
        <authorList>
            <person name="Justice N.B."/>
            <person name="Norman A."/>
            <person name="Brown C.T."/>
            <person name="Singh A."/>
            <person name="Thomas B.C."/>
            <person name="Banfield J.F."/>
        </authorList>
    </citation>
    <scope>NUCLEOTIDE SEQUENCE [LARGE SCALE GENOMIC DNA]</scope>
    <source>
        <strain evidence="1">AMDSBA3</strain>
    </source>
</reference>
<name>A0A2T2WLX8_9FIRM</name>
<evidence type="ECO:0000313" key="2">
    <source>
        <dbReference type="Proteomes" id="UP000241848"/>
    </source>
</evidence>
<dbReference type="Proteomes" id="UP000241848">
    <property type="component" value="Unassembled WGS sequence"/>
</dbReference>
<accession>A0A2T2WLX8</accession>
<sequence length="69" mass="7857">MGAVKQRMRTRFVHEAGGPGLVVVNGIQRLARTVAFEYCRVSKYWRSWVTTVTGLCVSERSRTQPVFPE</sequence>
<proteinExistence type="predicted"/>
<comment type="caution">
    <text evidence="1">The sequence shown here is derived from an EMBL/GenBank/DDBJ whole genome shotgun (WGS) entry which is preliminary data.</text>
</comment>
<organism evidence="1 2">
    <name type="scientific">Sulfobacillus acidophilus</name>
    <dbReference type="NCBI Taxonomy" id="53633"/>
    <lineage>
        <taxon>Bacteria</taxon>
        <taxon>Bacillati</taxon>
        <taxon>Bacillota</taxon>
        <taxon>Clostridia</taxon>
        <taxon>Eubacteriales</taxon>
        <taxon>Clostridiales Family XVII. Incertae Sedis</taxon>
        <taxon>Sulfobacillus</taxon>
    </lineage>
</organism>